<accession>A0A5B8UJ71</accession>
<dbReference type="Proteomes" id="UP000321204">
    <property type="component" value="Chromosome"/>
</dbReference>
<evidence type="ECO:0000313" key="1">
    <source>
        <dbReference type="EMBL" id="QEC56593.1"/>
    </source>
</evidence>
<dbReference type="EMBL" id="CP042433">
    <property type="protein sequence ID" value="QEC56593.1"/>
    <property type="molecule type" value="Genomic_DNA"/>
</dbReference>
<dbReference type="KEGG" id="fgg:FSB75_12045"/>
<sequence>MGDTFDHKSNIDELIRGACDFQADLIRARAKTQEIYRSKEPVKHNSFRITLDGLIVRTSQVLSNRIENTNEKISYQISLVISFVRTHFIINDMIMEGDLIEAFTLIRKNFESLTRLHEIDSNPLLKLLKKTPNVINLFKEGGKKLYPTLSEIAHFGTPAVGDLLTITSNEDGRVGPSIVPVYNPDAIACYDRHAYVSIYFVFWLVQFLKNVYGEQYDSKKDERTLLSMLRMAEESGIIELKPEEGGKKNHAASS</sequence>
<reference evidence="1 2" key="1">
    <citation type="journal article" date="2015" name="Int. J. Syst. Evol. Microbiol.">
        <title>Flavisolibacter ginsenosidimutans sp. nov., with ginsenoside-converting activity isolated from soil used for cultivating ginseng.</title>
        <authorList>
            <person name="Zhao Y."/>
            <person name="Liu Q."/>
            <person name="Kang M.S."/>
            <person name="Jin F."/>
            <person name="Yu H."/>
            <person name="Im W.T."/>
        </authorList>
    </citation>
    <scope>NUCLEOTIDE SEQUENCE [LARGE SCALE GENOMIC DNA]</scope>
    <source>
        <strain evidence="1 2">Gsoil 636</strain>
    </source>
</reference>
<organism evidence="1 2">
    <name type="scientific">Flavisolibacter ginsenosidimutans</name>
    <dbReference type="NCBI Taxonomy" id="661481"/>
    <lineage>
        <taxon>Bacteria</taxon>
        <taxon>Pseudomonadati</taxon>
        <taxon>Bacteroidota</taxon>
        <taxon>Chitinophagia</taxon>
        <taxon>Chitinophagales</taxon>
        <taxon>Chitinophagaceae</taxon>
        <taxon>Flavisolibacter</taxon>
    </lineage>
</organism>
<name>A0A5B8UJ71_9BACT</name>
<keyword evidence="2" id="KW-1185">Reference proteome</keyword>
<proteinExistence type="predicted"/>
<protein>
    <submittedName>
        <fullName evidence="1">Uncharacterized protein</fullName>
    </submittedName>
</protein>
<evidence type="ECO:0000313" key="2">
    <source>
        <dbReference type="Proteomes" id="UP000321204"/>
    </source>
</evidence>
<gene>
    <name evidence="1" type="ORF">FSB75_12045</name>
</gene>
<dbReference type="RefSeq" id="WP_146787633.1">
    <property type="nucleotide sequence ID" value="NZ_BAABIO010000005.1"/>
</dbReference>
<dbReference type="AlphaFoldDB" id="A0A5B8UJ71"/>
<dbReference type="OrthoDB" id="1242798at2"/>